<dbReference type="SMART" id="SM00827">
    <property type="entry name" value="PKS_AT"/>
    <property type="match status" value="1"/>
</dbReference>
<evidence type="ECO:0000313" key="5">
    <source>
        <dbReference type="EMBL" id="SCE99884.1"/>
    </source>
</evidence>
<feature type="compositionally biased region" description="Basic and acidic residues" evidence="3">
    <location>
        <begin position="324"/>
        <end position="334"/>
    </location>
</feature>
<keyword evidence="5" id="KW-0808">Transferase</keyword>
<dbReference type="PANTHER" id="PTHR43775:SF37">
    <property type="entry name" value="SI:DKEY-61P9.11"/>
    <property type="match status" value="1"/>
</dbReference>
<dbReference type="EMBL" id="LT607411">
    <property type="protein sequence ID" value="SCE99884.1"/>
    <property type="molecule type" value="Genomic_DNA"/>
</dbReference>
<dbReference type="GO" id="GO:0004312">
    <property type="term" value="F:fatty acid synthase activity"/>
    <property type="evidence" value="ECO:0007669"/>
    <property type="project" value="TreeGrafter"/>
</dbReference>
<sequence>MTDTPRSTIRTGLPEPADVPLAIDLRRRRARLVFLYPGRAAGHAGMGRFVHDTEPVVRLEVENALAALDGPLADQVRSVLLDAPGGAVPIGAVDPALFVLEYALTRLLAVDGLTPDRVLGYGVGEVTAACVAGVLDLADALRLVAAYGRLSAELPSTATMTVGLPPHDVARQLPPGVRLIAVDTPESCVVAGPEPELRRWERCLAQLYVSCRRPAVPVGAYPDDVPSRLGEVAAVLAGTVPRPPRIGWLSTVSGRPVSADEAVDREHWLRLPHRPIRFADAAGELADRDVLVEVGPGDTLAALLRQSAPDRPVLPVLPAAVDHGSPDSRPHHPDPVAAVRALLAEPVTPRDRHHLPDHTAAGTSRPGRRD</sequence>
<dbReference type="Gene3D" id="3.40.366.10">
    <property type="entry name" value="Malonyl-Coenzyme A Acyl Carrier Protein, domain 2"/>
    <property type="match status" value="1"/>
</dbReference>
<evidence type="ECO:0000256" key="3">
    <source>
        <dbReference type="SAM" id="MobiDB-lite"/>
    </source>
</evidence>
<dbReference type="Gene3D" id="3.30.70.250">
    <property type="entry name" value="Malonyl-CoA ACP transacylase, ACP-binding"/>
    <property type="match status" value="1"/>
</dbReference>
<evidence type="ECO:0000259" key="4">
    <source>
        <dbReference type="SMART" id="SM00827"/>
    </source>
</evidence>
<proteinExistence type="predicted"/>
<dbReference type="Pfam" id="PF00698">
    <property type="entry name" value="Acyl_transf_1"/>
    <property type="match status" value="1"/>
</dbReference>
<keyword evidence="2" id="KW-0597">Phosphoprotein</keyword>
<dbReference type="GO" id="GO:0006633">
    <property type="term" value="P:fatty acid biosynthetic process"/>
    <property type="evidence" value="ECO:0007669"/>
    <property type="project" value="TreeGrafter"/>
</dbReference>
<dbReference type="GO" id="GO:0005737">
    <property type="term" value="C:cytoplasm"/>
    <property type="evidence" value="ECO:0007669"/>
    <property type="project" value="TreeGrafter"/>
</dbReference>
<evidence type="ECO:0000256" key="2">
    <source>
        <dbReference type="ARBA" id="ARBA00022553"/>
    </source>
</evidence>
<evidence type="ECO:0000256" key="1">
    <source>
        <dbReference type="ARBA" id="ARBA00022450"/>
    </source>
</evidence>
<name>A0A1C4WUQ5_MICVI</name>
<dbReference type="Proteomes" id="UP000198242">
    <property type="component" value="Chromosome I"/>
</dbReference>
<dbReference type="InterPro" id="IPR016035">
    <property type="entry name" value="Acyl_Trfase/lysoPLipase"/>
</dbReference>
<dbReference type="RefSeq" id="WP_089006609.1">
    <property type="nucleotide sequence ID" value="NZ_LT607411.1"/>
</dbReference>
<feature type="domain" description="Malonyl-CoA:ACP transacylase (MAT)" evidence="4">
    <location>
        <begin position="35"/>
        <end position="368"/>
    </location>
</feature>
<dbReference type="InterPro" id="IPR050091">
    <property type="entry name" value="PKS_NRPS_Biosynth_Enz"/>
</dbReference>
<dbReference type="InterPro" id="IPR001227">
    <property type="entry name" value="Ac_transferase_dom_sf"/>
</dbReference>
<accession>A0A1C4WUQ5</accession>
<dbReference type="GO" id="GO:0005886">
    <property type="term" value="C:plasma membrane"/>
    <property type="evidence" value="ECO:0007669"/>
    <property type="project" value="TreeGrafter"/>
</dbReference>
<feature type="compositionally biased region" description="Basic and acidic residues" evidence="3">
    <location>
        <begin position="348"/>
        <end position="357"/>
    </location>
</feature>
<dbReference type="OrthoDB" id="3543921at2"/>
<keyword evidence="1" id="KW-0596">Phosphopantetheine</keyword>
<dbReference type="PANTHER" id="PTHR43775">
    <property type="entry name" value="FATTY ACID SYNTHASE"/>
    <property type="match status" value="1"/>
</dbReference>
<protein>
    <submittedName>
        <fullName evidence="5">Acyl transferase domain-containing protein</fullName>
    </submittedName>
</protein>
<organism evidence="5 6">
    <name type="scientific">Micromonospora viridifaciens</name>
    <dbReference type="NCBI Taxonomy" id="1881"/>
    <lineage>
        <taxon>Bacteria</taxon>
        <taxon>Bacillati</taxon>
        <taxon>Actinomycetota</taxon>
        <taxon>Actinomycetes</taxon>
        <taxon>Micromonosporales</taxon>
        <taxon>Micromonosporaceae</taxon>
        <taxon>Micromonospora</taxon>
    </lineage>
</organism>
<dbReference type="AlphaFoldDB" id="A0A1C4WUQ5"/>
<gene>
    <name evidence="5" type="ORF">GA0074695_2766</name>
</gene>
<reference evidence="6" key="1">
    <citation type="submission" date="2016-06" db="EMBL/GenBank/DDBJ databases">
        <authorList>
            <person name="Varghese N."/>
            <person name="Submissions Spin"/>
        </authorList>
    </citation>
    <scope>NUCLEOTIDE SEQUENCE [LARGE SCALE GENOMIC DNA]</scope>
    <source>
        <strain evidence="6">DSM 43909</strain>
    </source>
</reference>
<dbReference type="GO" id="GO:0071770">
    <property type="term" value="P:DIM/DIP cell wall layer assembly"/>
    <property type="evidence" value="ECO:0007669"/>
    <property type="project" value="TreeGrafter"/>
</dbReference>
<dbReference type="SUPFAM" id="SSF52151">
    <property type="entry name" value="FabD/lysophospholipase-like"/>
    <property type="match status" value="1"/>
</dbReference>
<feature type="region of interest" description="Disordered" evidence="3">
    <location>
        <begin position="316"/>
        <end position="370"/>
    </location>
</feature>
<evidence type="ECO:0000313" key="6">
    <source>
        <dbReference type="Proteomes" id="UP000198242"/>
    </source>
</evidence>
<dbReference type="InterPro" id="IPR014043">
    <property type="entry name" value="Acyl_transferase_dom"/>
</dbReference>
<keyword evidence="6" id="KW-1185">Reference proteome</keyword>